<dbReference type="VEuPathDB" id="FungiDB:AAP_03930"/>
<comment type="caution">
    <text evidence="2">The sequence shown here is derived from an EMBL/GenBank/DDBJ whole genome shotgun (WGS) entry which is preliminary data.</text>
</comment>
<dbReference type="InterPro" id="IPR056444">
    <property type="entry name" value="Zn_ribbon_GRF_2"/>
</dbReference>
<proteinExistence type="predicted"/>
<protein>
    <recommendedName>
        <fullName evidence="1">GRF-like zinc ribbon domain-containing protein</fullName>
    </recommendedName>
</protein>
<dbReference type="Pfam" id="PF23549">
    <property type="entry name" value="Zn_ribbon_GRF_2"/>
    <property type="match status" value="1"/>
</dbReference>
<dbReference type="OrthoDB" id="10660918at2759"/>
<organism evidence="2 3">
    <name type="scientific">Ascosphaera apis ARSEF 7405</name>
    <dbReference type="NCBI Taxonomy" id="392613"/>
    <lineage>
        <taxon>Eukaryota</taxon>
        <taxon>Fungi</taxon>
        <taxon>Dikarya</taxon>
        <taxon>Ascomycota</taxon>
        <taxon>Pezizomycotina</taxon>
        <taxon>Eurotiomycetes</taxon>
        <taxon>Eurotiomycetidae</taxon>
        <taxon>Onygenales</taxon>
        <taxon>Ascosphaeraceae</taxon>
        <taxon>Ascosphaera</taxon>
    </lineage>
</organism>
<dbReference type="EMBL" id="AZGZ01000017">
    <property type="protein sequence ID" value="KZZ90400.1"/>
    <property type="molecule type" value="Genomic_DNA"/>
</dbReference>
<evidence type="ECO:0000313" key="2">
    <source>
        <dbReference type="EMBL" id="KZZ90400.1"/>
    </source>
</evidence>
<feature type="domain" description="GRF-like zinc ribbon" evidence="1">
    <location>
        <begin position="138"/>
        <end position="193"/>
    </location>
</feature>
<reference evidence="2 3" key="1">
    <citation type="journal article" date="2016" name="Genome Biol. Evol.">
        <title>Divergent and convergent evolution of fungal pathogenicity.</title>
        <authorList>
            <person name="Shang Y."/>
            <person name="Xiao G."/>
            <person name="Zheng P."/>
            <person name="Cen K."/>
            <person name="Zhan S."/>
            <person name="Wang C."/>
        </authorList>
    </citation>
    <scope>NUCLEOTIDE SEQUENCE [LARGE SCALE GENOMIC DNA]</scope>
    <source>
        <strain evidence="2 3">ARSEF 7405</strain>
    </source>
</reference>
<evidence type="ECO:0000259" key="1">
    <source>
        <dbReference type="Pfam" id="PF23549"/>
    </source>
</evidence>
<keyword evidence="3" id="KW-1185">Reference proteome</keyword>
<dbReference type="AlphaFoldDB" id="A0A166NJD8"/>
<accession>A0A166NJD8</accession>
<name>A0A166NJD8_9EURO</name>
<gene>
    <name evidence="2" type="ORF">AAP_03930</name>
</gene>
<evidence type="ECO:0000313" key="3">
    <source>
        <dbReference type="Proteomes" id="UP000242877"/>
    </source>
</evidence>
<dbReference type="Proteomes" id="UP000242877">
    <property type="component" value="Unassembled WGS sequence"/>
</dbReference>
<sequence length="237" mass="27349">MELYNENPRVTFREPPTHEWLYDDYYDDPGHLIDLRGENIASKPPVPRTANKPTANQLRIRGGSVHVKHKNEEKKQKPRATYKDIFRMSAELDNWIETGVQLQQALKAMISPPSGEILHQSISDGLRDTTRQVFPHNPPECHTCGWTSVCRVTSPDNPNNNGGRPYFICLNPDCNWAGVRGFGKGFLVFADVRGNLPWNPECWLGQCNFYELLTDERYKPITVSPEDLHFYIRHRIF</sequence>